<dbReference type="InterPro" id="IPR039777">
    <property type="entry name" value="IFRD"/>
</dbReference>
<dbReference type="EMBL" id="JAVHNQ010000019">
    <property type="protein sequence ID" value="KAK6329739.1"/>
    <property type="molecule type" value="Genomic_DNA"/>
</dbReference>
<evidence type="ECO:0000313" key="5">
    <source>
        <dbReference type="Proteomes" id="UP001375240"/>
    </source>
</evidence>
<evidence type="ECO:0000256" key="2">
    <source>
        <dbReference type="SAM" id="MobiDB-lite"/>
    </source>
</evidence>
<accession>A0AAV9TWA0</accession>
<dbReference type="SUPFAM" id="SSF48371">
    <property type="entry name" value="ARM repeat"/>
    <property type="match status" value="1"/>
</dbReference>
<protein>
    <recommendedName>
        <fullName evidence="3">Interferon-related developmental regulator N-terminal domain-containing protein</fullName>
    </recommendedName>
</protein>
<feature type="compositionally biased region" description="Acidic residues" evidence="2">
    <location>
        <begin position="297"/>
        <end position="308"/>
    </location>
</feature>
<evidence type="ECO:0000259" key="3">
    <source>
        <dbReference type="Pfam" id="PF05004"/>
    </source>
</evidence>
<sequence length="469" mass="51830">MSDLRRRALGGGKTPSKRVSPSKGASKSNSKSNSKANSTAASRHNTDDEGAYDSDGSVWSFGSLNDELRGLEDSAHIGSWQEDLADRIVRITDKDMRKKLATGGLEEALTAYNRLLQSKFASSELEGKSNSIVDALSRSIRAGKTDKETTLACQALVLTLITDNDCTTFGELNGPLQRIISDHDSLVVKTAAIHALGALTFFTDVSTEDTEGIMDFFHEIVENDGQTIGAGDDAGTVAAAIEEWGLLLTNIDDAEEITDRSVEAFVDQLESTEIEVQVAAGEVIALLYEKAHREHTSDDDDSGEDQTSGDEYPSGFIINVPDRERAPIQTYTVYRNLPHLKQLLTDLSRSSSKNVSKKNRRTQHATFANVLHTVNYPLHGPNYSRALDFDGREQGNRLEVKVGRKGIVKLNNWWKLIRWNALRRFLGGGILVHWQENEVIFRSLPLIMDAPASHKKANRIDRMNLSPYD</sequence>
<evidence type="ECO:0000313" key="4">
    <source>
        <dbReference type="EMBL" id="KAK6329739.1"/>
    </source>
</evidence>
<keyword evidence="5" id="KW-1185">Reference proteome</keyword>
<name>A0AAV9TWA0_9PEZI</name>
<feature type="region of interest" description="Disordered" evidence="2">
    <location>
        <begin position="293"/>
        <end position="316"/>
    </location>
</feature>
<dbReference type="Pfam" id="PF05004">
    <property type="entry name" value="IFRD"/>
    <property type="match status" value="1"/>
</dbReference>
<gene>
    <name evidence="4" type="ORF">TWF696_003604</name>
</gene>
<dbReference type="InterPro" id="IPR016024">
    <property type="entry name" value="ARM-type_fold"/>
</dbReference>
<comment type="similarity">
    <text evidence="1">Belongs to the IFRD family.</text>
</comment>
<evidence type="ECO:0000256" key="1">
    <source>
        <dbReference type="ARBA" id="ARBA00008828"/>
    </source>
</evidence>
<reference evidence="4 5" key="1">
    <citation type="submission" date="2019-10" db="EMBL/GenBank/DDBJ databases">
        <authorList>
            <person name="Palmer J.M."/>
        </authorList>
    </citation>
    <scope>NUCLEOTIDE SEQUENCE [LARGE SCALE GENOMIC DNA]</scope>
    <source>
        <strain evidence="4 5">TWF696</strain>
    </source>
</reference>
<dbReference type="Proteomes" id="UP001375240">
    <property type="component" value="Unassembled WGS sequence"/>
</dbReference>
<organism evidence="4 5">
    <name type="scientific">Orbilia brochopaga</name>
    <dbReference type="NCBI Taxonomy" id="3140254"/>
    <lineage>
        <taxon>Eukaryota</taxon>
        <taxon>Fungi</taxon>
        <taxon>Dikarya</taxon>
        <taxon>Ascomycota</taxon>
        <taxon>Pezizomycotina</taxon>
        <taxon>Orbiliomycetes</taxon>
        <taxon>Orbiliales</taxon>
        <taxon>Orbiliaceae</taxon>
        <taxon>Orbilia</taxon>
    </lineage>
</organism>
<feature type="region of interest" description="Disordered" evidence="2">
    <location>
        <begin position="1"/>
        <end position="52"/>
    </location>
</feature>
<dbReference type="AlphaFoldDB" id="A0AAV9TWA0"/>
<dbReference type="PANTHER" id="PTHR12354">
    <property type="entry name" value="INTERFERON-RELATED DEVELOPMENTAL REGULATOR"/>
    <property type="match status" value="1"/>
</dbReference>
<comment type="caution">
    <text evidence="4">The sequence shown here is derived from an EMBL/GenBank/DDBJ whole genome shotgun (WGS) entry which is preliminary data.</text>
</comment>
<proteinExistence type="inferred from homology"/>
<feature type="compositionally biased region" description="Low complexity" evidence="2">
    <location>
        <begin position="21"/>
        <end position="42"/>
    </location>
</feature>
<dbReference type="PANTHER" id="PTHR12354:SF1">
    <property type="entry name" value="INTERFERON-RELATED DEVELOPMENTAL REGULATOR 1"/>
    <property type="match status" value="1"/>
</dbReference>
<dbReference type="InterPro" id="IPR007701">
    <property type="entry name" value="Interferon-rel_develop_reg_N"/>
</dbReference>
<feature type="domain" description="Interferon-related developmental regulator N-terminal" evidence="3">
    <location>
        <begin position="73"/>
        <end position="374"/>
    </location>
</feature>